<dbReference type="AlphaFoldDB" id="A0A1D1YXP2"/>
<dbReference type="EMBL" id="GDJX01008519">
    <property type="protein sequence ID" value="JAT59417.1"/>
    <property type="molecule type" value="Transcribed_RNA"/>
</dbReference>
<reference evidence="1" key="1">
    <citation type="submission" date="2015-07" db="EMBL/GenBank/DDBJ databases">
        <title>Transcriptome Assembly of Anthurium amnicola.</title>
        <authorList>
            <person name="Suzuki J."/>
        </authorList>
    </citation>
    <scope>NUCLEOTIDE SEQUENCE</scope>
</reference>
<organism evidence="1">
    <name type="scientific">Anthurium amnicola</name>
    <dbReference type="NCBI Taxonomy" id="1678845"/>
    <lineage>
        <taxon>Eukaryota</taxon>
        <taxon>Viridiplantae</taxon>
        <taxon>Streptophyta</taxon>
        <taxon>Embryophyta</taxon>
        <taxon>Tracheophyta</taxon>
        <taxon>Spermatophyta</taxon>
        <taxon>Magnoliopsida</taxon>
        <taxon>Liliopsida</taxon>
        <taxon>Araceae</taxon>
        <taxon>Pothoideae</taxon>
        <taxon>Potheae</taxon>
        <taxon>Anthurium</taxon>
    </lineage>
</organism>
<protein>
    <submittedName>
        <fullName evidence="1">Putative serine-rich protein C18E5.07</fullName>
    </submittedName>
</protein>
<name>A0A1D1YXP2_9ARAE</name>
<evidence type="ECO:0000313" key="1">
    <source>
        <dbReference type="EMBL" id="JAT59417.1"/>
    </source>
</evidence>
<sequence>LFDVAVERGITDWSLRQLAFFYLMFRRAVAPLTEHKIYHLLHFYDVILLPNKSPNPSTNTRPSSSFTVKCILKKMRRFTSCSFTLPTWRKPKPTNKLRRTSIPCAVELGEV</sequence>
<feature type="non-terminal residue" evidence="1">
    <location>
        <position position="111"/>
    </location>
</feature>
<accession>A0A1D1YXP2</accession>
<feature type="non-terminal residue" evidence="1">
    <location>
        <position position="1"/>
    </location>
</feature>
<proteinExistence type="predicted"/>
<gene>
    <name evidence="1" type="primary">SPBC18E5.07</name>
    <name evidence="1" type="ORF">g.123052</name>
</gene>